<organism evidence="2 3">
    <name type="scientific">Stutzerimonas nosocomialis</name>
    <dbReference type="NCBI Taxonomy" id="1056496"/>
    <lineage>
        <taxon>Bacteria</taxon>
        <taxon>Pseudomonadati</taxon>
        <taxon>Pseudomonadota</taxon>
        <taxon>Gammaproteobacteria</taxon>
        <taxon>Pseudomonadales</taxon>
        <taxon>Pseudomonadaceae</taxon>
        <taxon>Stutzerimonas</taxon>
    </lineage>
</organism>
<dbReference type="CDD" id="cd04179">
    <property type="entry name" value="DPM_DPG-synthase_like"/>
    <property type="match status" value="1"/>
</dbReference>
<evidence type="ECO:0000313" key="2">
    <source>
        <dbReference type="EMBL" id="TLX64211.1"/>
    </source>
</evidence>
<dbReference type="Gene3D" id="3.90.550.10">
    <property type="entry name" value="Spore Coat Polysaccharide Biosynthesis Protein SpsA, Chain A"/>
    <property type="match status" value="1"/>
</dbReference>
<dbReference type="InterPro" id="IPR001173">
    <property type="entry name" value="Glyco_trans_2-like"/>
</dbReference>
<dbReference type="EMBL" id="QLAG01000007">
    <property type="protein sequence ID" value="TLX64211.1"/>
    <property type="molecule type" value="Genomic_DNA"/>
</dbReference>
<gene>
    <name evidence="2" type="ORF">DN820_07680</name>
</gene>
<protein>
    <submittedName>
        <fullName evidence="2">Glycosyltransferase family 2 protein</fullName>
    </submittedName>
</protein>
<dbReference type="SUPFAM" id="SSF53448">
    <property type="entry name" value="Nucleotide-diphospho-sugar transferases"/>
    <property type="match status" value="1"/>
</dbReference>
<accession>A0A5R9QGE1</accession>
<keyword evidence="2" id="KW-0808">Transferase</keyword>
<keyword evidence="3" id="KW-1185">Reference proteome</keyword>
<dbReference type="InterPro" id="IPR029044">
    <property type="entry name" value="Nucleotide-diphossugar_trans"/>
</dbReference>
<evidence type="ECO:0000313" key="3">
    <source>
        <dbReference type="Proteomes" id="UP000306753"/>
    </source>
</evidence>
<reference evidence="2 3" key="1">
    <citation type="journal article" date="2017" name="Eur. J. Clin. Microbiol. Infect. Dis.">
        <title>Uncommonly isolated clinical Pseudomonas: identification and phylogenetic assignation.</title>
        <authorList>
            <person name="Mulet M."/>
            <person name="Gomila M."/>
            <person name="Ramirez A."/>
            <person name="Cardew S."/>
            <person name="Moore E.R."/>
            <person name="Lalucat J."/>
            <person name="Garcia-Valdes E."/>
        </authorList>
    </citation>
    <scope>NUCLEOTIDE SEQUENCE [LARGE SCALE GENOMIC DNA]</scope>
    <source>
        <strain evidence="2 3">SD129</strain>
    </source>
</reference>
<dbReference type="Proteomes" id="UP000306753">
    <property type="component" value="Unassembled WGS sequence"/>
</dbReference>
<proteinExistence type="predicted"/>
<dbReference type="PANTHER" id="PTHR10859:SF91">
    <property type="entry name" value="DOLICHYL-PHOSPHATE BETA-GLUCOSYLTRANSFERASE"/>
    <property type="match status" value="1"/>
</dbReference>
<name>A0A5R9QGE1_9GAMM</name>
<dbReference type="AlphaFoldDB" id="A0A5R9QGE1"/>
<feature type="domain" description="Glycosyltransferase 2-like" evidence="1">
    <location>
        <begin position="26"/>
        <end position="160"/>
    </location>
</feature>
<dbReference type="GO" id="GO:0016740">
    <property type="term" value="F:transferase activity"/>
    <property type="evidence" value="ECO:0007669"/>
    <property type="project" value="UniProtKB-KW"/>
</dbReference>
<sequence length="263" mass="29239">MSTTATATAVHNPIPALADDWFKPCAVVPVYNHERQLAEVVRQLRAEDLHCILVDDGSSSESAAVIDELARLPGVSLVRHARNQGKGAAVIRGMREAARLGYSHALQVDADGQHDLGVVGHFLDIASQAPDAVVCGYPQFDGSVPKGRLYGRYLSHVWVWINTLSTSIRDSMCGLRVYPLGPTLALADSVQLGKRMEFDSEVLVRLHWRDQPMVWLPTRVTYPADGVSHFRLWQDNARISAMHARLFFGMLVRAPGLLLRRWR</sequence>
<dbReference type="GO" id="GO:0006487">
    <property type="term" value="P:protein N-linked glycosylation"/>
    <property type="evidence" value="ECO:0007669"/>
    <property type="project" value="TreeGrafter"/>
</dbReference>
<evidence type="ECO:0000259" key="1">
    <source>
        <dbReference type="Pfam" id="PF00535"/>
    </source>
</evidence>
<dbReference type="Pfam" id="PF00535">
    <property type="entry name" value="Glycos_transf_2"/>
    <property type="match status" value="1"/>
</dbReference>
<dbReference type="RefSeq" id="WP_138411358.1">
    <property type="nucleotide sequence ID" value="NZ_QLAG01000007.1"/>
</dbReference>
<dbReference type="PANTHER" id="PTHR10859">
    <property type="entry name" value="GLYCOSYL TRANSFERASE"/>
    <property type="match status" value="1"/>
</dbReference>
<comment type="caution">
    <text evidence="2">The sequence shown here is derived from an EMBL/GenBank/DDBJ whole genome shotgun (WGS) entry which is preliminary data.</text>
</comment>